<protein>
    <submittedName>
        <fullName evidence="2">Uncharacterized protein</fullName>
    </submittedName>
</protein>
<evidence type="ECO:0000256" key="1">
    <source>
        <dbReference type="SAM" id="Phobius"/>
    </source>
</evidence>
<comment type="caution">
    <text evidence="2">The sequence shown here is derived from an EMBL/GenBank/DDBJ whole genome shotgun (WGS) entry which is preliminary data.</text>
</comment>
<keyword evidence="3" id="KW-1185">Reference proteome</keyword>
<accession>A0A813F5N7</accession>
<evidence type="ECO:0000313" key="3">
    <source>
        <dbReference type="Proteomes" id="UP000654075"/>
    </source>
</evidence>
<proteinExistence type="predicted"/>
<keyword evidence="1" id="KW-0472">Membrane</keyword>
<keyword evidence="1" id="KW-1133">Transmembrane helix</keyword>
<feature type="transmembrane region" description="Helical" evidence="1">
    <location>
        <begin position="92"/>
        <end position="111"/>
    </location>
</feature>
<gene>
    <name evidence="2" type="ORF">PGLA1383_LOCUS24766</name>
</gene>
<dbReference type="EMBL" id="CAJNNV010019841">
    <property type="protein sequence ID" value="CAE8606796.1"/>
    <property type="molecule type" value="Genomic_DNA"/>
</dbReference>
<sequence>MPTRSKNNLFNALLRSRVLGPGCRLAQRSTALARPRQGGDKVRLRVSQSSRLASLSGRSEWWYCWMLGVFLSNGPMLPEFEKLKQQQRQRGLVVVSLLCRWLLVLSLFVFATEICFSQPCLRIPSLLAIYSKLCDPSLLIASK</sequence>
<evidence type="ECO:0000313" key="2">
    <source>
        <dbReference type="EMBL" id="CAE8606796.1"/>
    </source>
</evidence>
<dbReference type="Proteomes" id="UP000654075">
    <property type="component" value="Unassembled WGS sequence"/>
</dbReference>
<name>A0A813F5N7_POLGL</name>
<keyword evidence="1" id="KW-0812">Transmembrane</keyword>
<reference evidence="2" key="1">
    <citation type="submission" date="2021-02" db="EMBL/GenBank/DDBJ databases">
        <authorList>
            <person name="Dougan E. K."/>
            <person name="Rhodes N."/>
            <person name="Thang M."/>
            <person name="Chan C."/>
        </authorList>
    </citation>
    <scope>NUCLEOTIDE SEQUENCE</scope>
</reference>
<organism evidence="2 3">
    <name type="scientific">Polarella glacialis</name>
    <name type="common">Dinoflagellate</name>
    <dbReference type="NCBI Taxonomy" id="89957"/>
    <lineage>
        <taxon>Eukaryota</taxon>
        <taxon>Sar</taxon>
        <taxon>Alveolata</taxon>
        <taxon>Dinophyceae</taxon>
        <taxon>Suessiales</taxon>
        <taxon>Suessiaceae</taxon>
        <taxon>Polarella</taxon>
    </lineage>
</organism>
<dbReference type="AlphaFoldDB" id="A0A813F5N7"/>